<dbReference type="KEGG" id="ptx:ABW99_10910"/>
<keyword evidence="9 10" id="KW-0472">Membrane</keyword>
<organism evidence="11 12">
    <name type="scientific">Pandoraea thiooxydans</name>
    <dbReference type="NCBI Taxonomy" id="445709"/>
    <lineage>
        <taxon>Bacteria</taxon>
        <taxon>Pseudomonadati</taxon>
        <taxon>Pseudomonadota</taxon>
        <taxon>Betaproteobacteria</taxon>
        <taxon>Burkholderiales</taxon>
        <taxon>Burkholderiaceae</taxon>
        <taxon>Pandoraea</taxon>
    </lineage>
</organism>
<comment type="subcellular location">
    <subcellularLocation>
        <location evidence="3">Membrane</location>
    </subcellularLocation>
</comment>
<evidence type="ECO:0000256" key="9">
    <source>
        <dbReference type="ARBA" id="ARBA00023136"/>
    </source>
</evidence>
<evidence type="ECO:0000256" key="3">
    <source>
        <dbReference type="ARBA" id="ARBA00004370"/>
    </source>
</evidence>
<dbReference type="SUPFAM" id="SSF81343">
    <property type="entry name" value="Fumarate reductase respiratory complex transmembrane subunits"/>
    <property type="match status" value="1"/>
</dbReference>
<dbReference type="STRING" id="445709.ABW99_10910"/>
<keyword evidence="12" id="KW-1185">Reference proteome</keyword>
<dbReference type="GO" id="GO:0016020">
    <property type="term" value="C:membrane"/>
    <property type="evidence" value="ECO:0007669"/>
    <property type="project" value="UniProtKB-SubCell"/>
</dbReference>
<dbReference type="EMBL" id="CP011568">
    <property type="protein sequence ID" value="AKJ68645.1"/>
    <property type="molecule type" value="Genomic_DNA"/>
</dbReference>
<name>A0A0G3ENT9_9BURK</name>
<dbReference type="Proteomes" id="UP000036700">
    <property type="component" value="Chromosome"/>
</dbReference>
<dbReference type="GO" id="GO:0046872">
    <property type="term" value="F:metal ion binding"/>
    <property type="evidence" value="ECO:0007669"/>
    <property type="project" value="UniProtKB-KW"/>
</dbReference>
<dbReference type="RefSeq" id="WP_047214501.1">
    <property type="nucleotide sequence ID" value="NZ_CP011568.3"/>
</dbReference>
<evidence type="ECO:0008006" key="13">
    <source>
        <dbReference type="Google" id="ProtNLM"/>
    </source>
</evidence>
<evidence type="ECO:0000313" key="11">
    <source>
        <dbReference type="EMBL" id="AKJ68645.1"/>
    </source>
</evidence>
<dbReference type="PATRIC" id="fig|445709.3.peg.2321"/>
<keyword evidence="8" id="KW-0408">Iron</keyword>
<gene>
    <name evidence="11" type="ORF">ABW99_10910</name>
</gene>
<dbReference type="Gene3D" id="1.20.1300.10">
    <property type="entry name" value="Fumarate reductase/succinate dehydrogenase, transmembrane subunit"/>
    <property type="match status" value="1"/>
</dbReference>
<evidence type="ECO:0000256" key="1">
    <source>
        <dbReference type="ARBA" id="ARBA00001971"/>
    </source>
</evidence>
<evidence type="ECO:0000256" key="10">
    <source>
        <dbReference type="SAM" id="Phobius"/>
    </source>
</evidence>
<reference evidence="12" key="1">
    <citation type="submission" date="2015-06" db="EMBL/GenBank/DDBJ databases">
        <authorList>
            <person name="Lim Y.L."/>
            <person name="Ee R."/>
            <person name="Yong D."/>
            <person name="How K.Y."/>
            <person name="Yin W.F."/>
            <person name="Chan K.G."/>
        </authorList>
    </citation>
    <scope>NUCLEOTIDE SEQUENCE [LARGE SCALE GENOMIC DNA]</scope>
    <source>
        <strain evidence="12">DSM 25325</strain>
    </source>
</reference>
<evidence type="ECO:0000256" key="2">
    <source>
        <dbReference type="ARBA" id="ARBA00004050"/>
    </source>
</evidence>
<keyword evidence="5 10" id="KW-0812">Transmembrane</keyword>
<evidence type="ECO:0000256" key="5">
    <source>
        <dbReference type="ARBA" id="ARBA00022692"/>
    </source>
</evidence>
<evidence type="ECO:0000256" key="6">
    <source>
        <dbReference type="ARBA" id="ARBA00022723"/>
    </source>
</evidence>
<dbReference type="AlphaFoldDB" id="A0A0G3ENT9"/>
<evidence type="ECO:0000256" key="8">
    <source>
        <dbReference type="ARBA" id="ARBA00023004"/>
    </source>
</evidence>
<evidence type="ECO:0000313" key="12">
    <source>
        <dbReference type="Proteomes" id="UP000036700"/>
    </source>
</evidence>
<keyword evidence="7 10" id="KW-1133">Transmembrane helix</keyword>
<dbReference type="Pfam" id="PF01127">
    <property type="entry name" value="Sdh_cyt"/>
    <property type="match status" value="1"/>
</dbReference>
<dbReference type="InterPro" id="IPR000701">
    <property type="entry name" value="SuccDH_FuR_B_TM-su"/>
</dbReference>
<dbReference type="OrthoDB" id="8779376at2"/>
<sequence>MNPAARAELQRFAAQRLSAVVLACCVAAHLATLIYAVRHGLSAAAILERTRASVPWTLFYGTFVLTVAIHAPLGLRNILLEWTRWRGRSLDTTCVLYGTLLAALGLRAVYAVCWGGA</sequence>
<keyword evidence="4" id="KW-0349">Heme</keyword>
<proteinExistence type="predicted"/>
<keyword evidence="6" id="KW-0479">Metal-binding</keyword>
<comment type="function">
    <text evidence="2">Membrane-anchoring subunit of succinate dehydrogenase (SDH).</text>
</comment>
<evidence type="ECO:0000256" key="7">
    <source>
        <dbReference type="ARBA" id="ARBA00022989"/>
    </source>
</evidence>
<accession>A0A0G3ENT9</accession>
<comment type="cofactor">
    <cofactor evidence="1">
        <name>heme</name>
        <dbReference type="ChEBI" id="CHEBI:30413"/>
    </cofactor>
</comment>
<feature type="transmembrane region" description="Helical" evidence="10">
    <location>
        <begin position="94"/>
        <end position="112"/>
    </location>
</feature>
<evidence type="ECO:0000256" key="4">
    <source>
        <dbReference type="ARBA" id="ARBA00022617"/>
    </source>
</evidence>
<feature type="transmembrane region" description="Helical" evidence="10">
    <location>
        <begin position="52"/>
        <end position="73"/>
    </location>
</feature>
<protein>
    <recommendedName>
        <fullName evidence="13">Succinate dehydrogenase</fullName>
    </recommendedName>
</protein>
<dbReference type="InterPro" id="IPR034804">
    <property type="entry name" value="SQR/QFR_C/D"/>
</dbReference>